<sequence>MTQRFLHRSGRQSISLQNAVRLTSRDPGRIKGGVFVRTLQDWEQGRREPGGAAKALLKVAAAAPKTVRKKKRVKLTFPRRTALPTANLYQPPGLAARLTGWPSIAAPADRAGSMRRAERCMTTIGFRFPARTATGWMGRSTTVRRRIFPSVVC</sequence>
<evidence type="ECO:0000313" key="1">
    <source>
        <dbReference type="EMBL" id="THD04154.1"/>
    </source>
</evidence>
<dbReference type="Gene3D" id="1.10.260.40">
    <property type="entry name" value="lambda repressor-like DNA-binding domains"/>
    <property type="match status" value="1"/>
</dbReference>
<dbReference type="GO" id="GO:0003677">
    <property type="term" value="F:DNA binding"/>
    <property type="evidence" value="ECO:0007669"/>
    <property type="project" value="InterPro"/>
</dbReference>
<organism evidence="1 2">
    <name type="scientific">Rhodanobacter lindaniclasticus</name>
    <dbReference type="NCBI Taxonomy" id="75310"/>
    <lineage>
        <taxon>Bacteria</taxon>
        <taxon>Pseudomonadati</taxon>
        <taxon>Pseudomonadota</taxon>
        <taxon>Gammaproteobacteria</taxon>
        <taxon>Lysobacterales</taxon>
        <taxon>Rhodanobacteraceae</taxon>
        <taxon>Rhodanobacter</taxon>
    </lineage>
</organism>
<name>A0A4S3K8Q9_9GAMM</name>
<dbReference type="EMBL" id="MWIO01000083">
    <property type="protein sequence ID" value="THD04154.1"/>
    <property type="molecule type" value="Genomic_DNA"/>
</dbReference>
<reference evidence="1 2" key="1">
    <citation type="submission" date="2017-02" db="EMBL/GenBank/DDBJ databases">
        <title>Whole genome sequencing of Rhodanobacter lindaniclasticus DSM 17932.</title>
        <authorList>
            <person name="Kumar S."/>
            <person name="Patil P."/>
            <person name="Patil P.B."/>
        </authorList>
    </citation>
    <scope>NUCLEOTIDE SEQUENCE [LARGE SCALE GENOMIC DNA]</scope>
    <source>
        <strain evidence="1 2">DSM 17932</strain>
    </source>
</reference>
<proteinExistence type="predicted"/>
<dbReference type="Proteomes" id="UP000306317">
    <property type="component" value="Unassembled WGS sequence"/>
</dbReference>
<comment type="caution">
    <text evidence="1">The sequence shown here is derived from an EMBL/GenBank/DDBJ whole genome shotgun (WGS) entry which is preliminary data.</text>
</comment>
<protein>
    <submittedName>
        <fullName evidence="1">Uncharacterized protein</fullName>
    </submittedName>
</protein>
<dbReference type="InterPro" id="IPR010982">
    <property type="entry name" value="Lambda_DNA-bd_dom_sf"/>
</dbReference>
<dbReference type="OrthoDB" id="9799384at2"/>
<dbReference type="AlphaFoldDB" id="A0A4S3K8Q9"/>
<accession>A0A4S3K8Q9</accession>
<keyword evidence="2" id="KW-1185">Reference proteome</keyword>
<gene>
    <name evidence="1" type="ORF">B1991_17880</name>
</gene>
<evidence type="ECO:0000313" key="2">
    <source>
        <dbReference type="Proteomes" id="UP000306317"/>
    </source>
</evidence>